<dbReference type="EMBL" id="QRMS01000002">
    <property type="protein sequence ID" value="RHJ88509.1"/>
    <property type="molecule type" value="Genomic_DNA"/>
</dbReference>
<accession>A0A415E4J5</accession>
<evidence type="ECO:0000313" key="3">
    <source>
        <dbReference type="Proteomes" id="UP000284841"/>
    </source>
</evidence>
<gene>
    <name evidence="2" type="ORF">DW099_09010</name>
</gene>
<dbReference type="AlphaFoldDB" id="A0A415E4J5"/>
<protein>
    <submittedName>
        <fullName evidence="2">Uncharacterized protein</fullName>
    </submittedName>
</protein>
<keyword evidence="1" id="KW-0812">Transmembrane</keyword>
<dbReference type="OrthoDB" id="2656948at2"/>
<reference evidence="2 3" key="1">
    <citation type="submission" date="2018-08" db="EMBL/GenBank/DDBJ databases">
        <title>A genome reference for cultivated species of the human gut microbiota.</title>
        <authorList>
            <person name="Zou Y."/>
            <person name="Xue W."/>
            <person name="Luo G."/>
        </authorList>
    </citation>
    <scope>NUCLEOTIDE SEQUENCE [LARGE SCALE GENOMIC DNA]</scope>
    <source>
        <strain evidence="2 3">AM07-24</strain>
    </source>
</reference>
<keyword evidence="3" id="KW-1185">Reference proteome</keyword>
<dbReference type="Proteomes" id="UP000284841">
    <property type="component" value="Unassembled WGS sequence"/>
</dbReference>
<dbReference type="RefSeq" id="WP_118335180.1">
    <property type="nucleotide sequence ID" value="NZ_AP025567.1"/>
</dbReference>
<evidence type="ECO:0000313" key="2">
    <source>
        <dbReference type="EMBL" id="RHJ88509.1"/>
    </source>
</evidence>
<comment type="caution">
    <text evidence="2">The sequence shown here is derived from an EMBL/GenBank/DDBJ whole genome shotgun (WGS) entry which is preliminary data.</text>
</comment>
<keyword evidence="1" id="KW-0472">Membrane</keyword>
<keyword evidence="1" id="KW-1133">Transmembrane helix</keyword>
<feature type="transmembrane region" description="Helical" evidence="1">
    <location>
        <begin position="32"/>
        <end position="51"/>
    </location>
</feature>
<name>A0A415E4J5_9FIRM</name>
<sequence>MSKDEENSEYYYASKKGCRIKWEEGTLIKKQYLLGITFVLVIACGIGIHGYKSNEPFVSVNDSDQENGLKIVTLEEIRKGGYPINEFGETYGPNIPENAEATDEPDLILVENSNGKYGYIKASDLNQEPHTIKEALAYSNVDVRVLNMYSQDGKTIIGRFEIGK</sequence>
<evidence type="ECO:0000256" key="1">
    <source>
        <dbReference type="SAM" id="Phobius"/>
    </source>
</evidence>
<proteinExistence type="predicted"/>
<organism evidence="2 3">
    <name type="scientific">Emergencia timonensis</name>
    <dbReference type="NCBI Taxonomy" id="1776384"/>
    <lineage>
        <taxon>Bacteria</taxon>
        <taxon>Bacillati</taxon>
        <taxon>Bacillota</taxon>
        <taxon>Clostridia</taxon>
        <taxon>Peptostreptococcales</taxon>
        <taxon>Anaerovoracaceae</taxon>
        <taxon>Emergencia</taxon>
    </lineage>
</organism>